<evidence type="ECO:0000313" key="3">
    <source>
        <dbReference type="Proteomes" id="UP000581769"/>
    </source>
</evidence>
<protein>
    <submittedName>
        <fullName evidence="2">Uncharacterized protein</fullName>
    </submittedName>
</protein>
<organism evidence="2 3">
    <name type="scientific">Amycolatopsis jiangsuensis</name>
    <dbReference type="NCBI Taxonomy" id="1181879"/>
    <lineage>
        <taxon>Bacteria</taxon>
        <taxon>Bacillati</taxon>
        <taxon>Actinomycetota</taxon>
        <taxon>Actinomycetes</taxon>
        <taxon>Pseudonocardiales</taxon>
        <taxon>Pseudonocardiaceae</taxon>
        <taxon>Amycolatopsis</taxon>
    </lineage>
</organism>
<accession>A0A840IY99</accession>
<evidence type="ECO:0000313" key="2">
    <source>
        <dbReference type="EMBL" id="MBB4686118.1"/>
    </source>
</evidence>
<keyword evidence="3" id="KW-1185">Reference proteome</keyword>
<name>A0A840IY99_9PSEU</name>
<reference evidence="2 3" key="1">
    <citation type="submission" date="2020-08" db="EMBL/GenBank/DDBJ databases">
        <title>Sequencing the genomes of 1000 actinobacteria strains.</title>
        <authorList>
            <person name="Klenk H.-P."/>
        </authorList>
    </citation>
    <scope>NUCLEOTIDE SEQUENCE [LARGE SCALE GENOMIC DNA]</scope>
    <source>
        <strain evidence="2 3">DSM 45859</strain>
    </source>
</reference>
<comment type="caution">
    <text evidence="2">The sequence shown here is derived from an EMBL/GenBank/DDBJ whole genome shotgun (WGS) entry which is preliminary data.</text>
</comment>
<dbReference type="Proteomes" id="UP000581769">
    <property type="component" value="Unassembled WGS sequence"/>
</dbReference>
<feature type="region of interest" description="Disordered" evidence="1">
    <location>
        <begin position="35"/>
        <end position="65"/>
    </location>
</feature>
<sequence>MPDSQENLMSYVRKDDRHNDDLVDEIADGFKRTLEEKREDGTSAGPGFTITGDARDAPQPRRRDR</sequence>
<gene>
    <name evidence="2" type="ORF">BJY18_003603</name>
</gene>
<evidence type="ECO:0000256" key="1">
    <source>
        <dbReference type="SAM" id="MobiDB-lite"/>
    </source>
</evidence>
<dbReference type="RefSeq" id="WP_184785071.1">
    <property type="nucleotide sequence ID" value="NZ_JACHMG010000001.1"/>
</dbReference>
<dbReference type="EMBL" id="JACHMG010000001">
    <property type="protein sequence ID" value="MBB4686118.1"/>
    <property type="molecule type" value="Genomic_DNA"/>
</dbReference>
<feature type="compositionally biased region" description="Basic and acidic residues" evidence="1">
    <location>
        <begin position="53"/>
        <end position="65"/>
    </location>
</feature>
<dbReference type="AlphaFoldDB" id="A0A840IY99"/>
<proteinExistence type="predicted"/>